<evidence type="ECO:0000256" key="3">
    <source>
        <dbReference type="ARBA" id="ARBA00022679"/>
    </source>
</evidence>
<gene>
    <name evidence="10" type="ORF">LZC94_08185</name>
</gene>
<feature type="domain" description="Radical SAM core" evidence="9">
    <location>
        <begin position="159"/>
        <end position="372"/>
    </location>
</feature>
<keyword evidence="3" id="KW-0808">Transferase</keyword>
<dbReference type="SFLD" id="SFLDS00029">
    <property type="entry name" value="Radical_SAM"/>
    <property type="match status" value="1"/>
</dbReference>
<evidence type="ECO:0000259" key="9">
    <source>
        <dbReference type="PROSITE" id="PS51918"/>
    </source>
</evidence>
<dbReference type="SFLD" id="SFLDG01123">
    <property type="entry name" value="methyltransferase_(Class_B)"/>
    <property type="match status" value="1"/>
</dbReference>
<name>A0ABZ2M5T7_9BACT</name>
<dbReference type="PANTHER" id="PTHR43409:SF7">
    <property type="entry name" value="BLL1977 PROTEIN"/>
    <property type="match status" value="1"/>
</dbReference>
<dbReference type="InterPro" id="IPR007197">
    <property type="entry name" value="rSAM"/>
</dbReference>
<keyword evidence="7" id="KW-0411">Iron-sulfur</keyword>
<keyword evidence="6" id="KW-0408">Iron</keyword>
<evidence type="ECO:0000256" key="4">
    <source>
        <dbReference type="ARBA" id="ARBA00022691"/>
    </source>
</evidence>
<dbReference type="InterPro" id="IPR051198">
    <property type="entry name" value="BchE-like"/>
</dbReference>
<dbReference type="InterPro" id="IPR006158">
    <property type="entry name" value="Cobalamin-bd"/>
</dbReference>
<dbReference type="InterPro" id="IPR058240">
    <property type="entry name" value="rSAM_sf"/>
</dbReference>
<dbReference type="SFLD" id="SFLDG01082">
    <property type="entry name" value="B12-binding_domain_containing"/>
    <property type="match status" value="1"/>
</dbReference>
<evidence type="ECO:0000313" key="11">
    <source>
        <dbReference type="Proteomes" id="UP001370348"/>
    </source>
</evidence>
<protein>
    <submittedName>
        <fullName evidence="10">Radical SAM protein</fullName>
    </submittedName>
</protein>
<keyword evidence="11" id="KW-1185">Reference proteome</keyword>
<evidence type="ECO:0000256" key="5">
    <source>
        <dbReference type="ARBA" id="ARBA00022723"/>
    </source>
</evidence>
<evidence type="ECO:0000256" key="2">
    <source>
        <dbReference type="ARBA" id="ARBA00022603"/>
    </source>
</evidence>
<reference evidence="10 11" key="1">
    <citation type="submission" date="2021-12" db="EMBL/GenBank/DDBJ databases">
        <title>Discovery of the Pendulisporaceae a myxobacterial family with distinct sporulation behavior and unique specialized metabolism.</title>
        <authorList>
            <person name="Garcia R."/>
            <person name="Popoff A."/>
            <person name="Bader C.D."/>
            <person name="Loehr J."/>
            <person name="Walesch S."/>
            <person name="Walt C."/>
            <person name="Boldt J."/>
            <person name="Bunk B."/>
            <person name="Haeckl F.J.F.P.J."/>
            <person name="Gunesch A.P."/>
            <person name="Birkelbach J."/>
            <person name="Nuebel U."/>
            <person name="Pietschmann T."/>
            <person name="Bach T."/>
            <person name="Mueller R."/>
        </authorList>
    </citation>
    <scope>NUCLEOTIDE SEQUENCE [LARGE SCALE GENOMIC DNA]</scope>
    <source>
        <strain evidence="10 11">MSr11954</strain>
    </source>
</reference>
<dbReference type="SMART" id="SM00729">
    <property type="entry name" value="Elp3"/>
    <property type="match status" value="1"/>
</dbReference>
<dbReference type="Proteomes" id="UP001370348">
    <property type="component" value="Chromosome"/>
</dbReference>
<dbReference type="InterPro" id="IPR023404">
    <property type="entry name" value="rSAM_horseshoe"/>
</dbReference>
<dbReference type="PROSITE" id="PS51332">
    <property type="entry name" value="B12_BINDING"/>
    <property type="match status" value="1"/>
</dbReference>
<dbReference type="EMBL" id="CP089984">
    <property type="protein sequence ID" value="WXB17247.1"/>
    <property type="molecule type" value="Genomic_DNA"/>
</dbReference>
<dbReference type="RefSeq" id="WP_394826877.1">
    <property type="nucleotide sequence ID" value="NZ_CP089984.1"/>
</dbReference>
<dbReference type="Pfam" id="PF04055">
    <property type="entry name" value="Radical_SAM"/>
    <property type="match status" value="1"/>
</dbReference>
<evidence type="ECO:0000256" key="1">
    <source>
        <dbReference type="ARBA" id="ARBA00001966"/>
    </source>
</evidence>
<keyword evidence="5" id="KW-0479">Metal-binding</keyword>
<dbReference type="PROSITE" id="PS51918">
    <property type="entry name" value="RADICAL_SAM"/>
    <property type="match status" value="1"/>
</dbReference>
<dbReference type="CDD" id="cd01335">
    <property type="entry name" value="Radical_SAM"/>
    <property type="match status" value="1"/>
</dbReference>
<dbReference type="Gene3D" id="3.40.50.280">
    <property type="entry name" value="Cobalamin-binding domain"/>
    <property type="match status" value="1"/>
</dbReference>
<proteinExistence type="predicted"/>
<dbReference type="InterPro" id="IPR006638">
    <property type="entry name" value="Elp3/MiaA/NifB-like_rSAM"/>
</dbReference>
<accession>A0ABZ2M5T7</accession>
<dbReference type="PANTHER" id="PTHR43409">
    <property type="entry name" value="ANAEROBIC MAGNESIUM-PROTOPORPHYRIN IX MONOMETHYL ESTER CYCLASE-RELATED"/>
    <property type="match status" value="1"/>
</dbReference>
<comment type="cofactor">
    <cofactor evidence="1">
        <name>[4Fe-4S] cluster</name>
        <dbReference type="ChEBI" id="CHEBI:49883"/>
    </cofactor>
</comment>
<evidence type="ECO:0000256" key="6">
    <source>
        <dbReference type="ARBA" id="ARBA00023004"/>
    </source>
</evidence>
<dbReference type="SUPFAM" id="SSF102114">
    <property type="entry name" value="Radical SAM enzymes"/>
    <property type="match status" value="1"/>
</dbReference>
<keyword evidence="2" id="KW-0489">Methyltransferase</keyword>
<evidence type="ECO:0000259" key="8">
    <source>
        <dbReference type="PROSITE" id="PS51332"/>
    </source>
</evidence>
<evidence type="ECO:0000256" key="7">
    <source>
        <dbReference type="ARBA" id="ARBA00023014"/>
    </source>
</evidence>
<keyword evidence="4" id="KW-0949">S-adenosyl-L-methionine</keyword>
<organism evidence="10 11">
    <name type="scientific">Pendulispora albinea</name>
    <dbReference type="NCBI Taxonomy" id="2741071"/>
    <lineage>
        <taxon>Bacteria</taxon>
        <taxon>Pseudomonadati</taxon>
        <taxon>Myxococcota</taxon>
        <taxon>Myxococcia</taxon>
        <taxon>Myxococcales</taxon>
        <taxon>Sorangiineae</taxon>
        <taxon>Pendulisporaceae</taxon>
        <taxon>Pendulispora</taxon>
    </lineage>
</organism>
<dbReference type="Pfam" id="PF02310">
    <property type="entry name" value="B12-binding"/>
    <property type="match status" value="1"/>
</dbReference>
<sequence>MPTLKALAPRDWKVDIVDELMADVDLDHPADVVAIGAMGPQIARAYDLADAFRARGKKVVLGGPWVSLAPHERSLAHADAIVVGEAETVFARALADLAAGRSAGVYRAGEFVRMGKTLARPKHDDRTIAEAPHPDIYQNIDYRDLQLIRWDKWKTSPFYRLYFHWPLVFSRGCPHPCNYCAVQAFYKRSYRTRNIDAVIDNVRHIKALGGRNLLFLDDNPIADVDAAKELFARLIPEKIKWTSQCTIEIARDRELLDLAARSGCVALSIGLESNEEPVLDSLKKRFNRAPRYAEDLAALREHGIQVIALMMFGMDGQRAGVFDETLKFLVDQKVSLVKFFTPAPYPGTAYHEEMRQAGRILNEDWGRYDYGSLLVQPTGMDAATLRSGFDRTYKHFYGLPAIAKRMLALPRRNRREHAAYLVANLKTWHFLKKNPSAWGTIS</sequence>
<feature type="domain" description="B12-binding" evidence="8">
    <location>
        <begin position="1"/>
        <end position="104"/>
    </location>
</feature>
<dbReference type="InterPro" id="IPR034466">
    <property type="entry name" value="Methyltransferase_Class_B"/>
</dbReference>
<evidence type="ECO:0000313" key="10">
    <source>
        <dbReference type="EMBL" id="WXB17247.1"/>
    </source>
</evidence>
<dbReference type="Gene3D" id="3.80.30.20">
    <property type="entry name" value="tm_1862 like domain"/>
    <property type="match status" value="1"/>
</dbReference>